<sequence>MNHADLEKYARLVIKTGVNLQSNQTLVLSSPIECAPFARLITAAAYSAGARDVVINWVDELSAKIRYLQAPEEIFDEFPEWRKDFYLSYLRGGAAFVSISAADPELLKDVNPERIVRSQKASNTALKEYREKIMSHENSWCIVSVPTAAWAKKVFPAVSEEQAVDLLWDAILKAVRVPAADPVKEWDSHKAKLRERRDFMNKSKFKSLHYQNRLGTDLTIELPDNHIWMGGSKNNAKGIDFVANIPTEEVFTLPKKTGVNGTVFSSKPLVYNGNLIDQFSLTFKEGKVIDYKAEKGQEILKKLLETDKGSCYLGEVALVPYDSPISNAQILFYNTLFDENASCHLAFGKAYPTCIKDGNSLSGEQLEKLGVNDSLVHVDFMIGTKDLTITGITAEGKQIPVFANGNFA</sequence>
<dbReference type="EMBL" id="SLUI01000008">
    <property type="protein sequence ID" value="TCL36396.1"/>
    <property type="molecule type" value="Genomic_DNA"/>
</dbReference>
<gene>
    <name evidence="10" type="ORF">EV210_10831</name>
</gene>
<comment type="cofactor">
    <cofactor evidence="2">
        <name>Mg(2+)</name>
        <dbReference type="ChEBI" id="CHEBI:18420"/>
    </cofactor>
</comment>
<comment type="similarity">
    <text evidence="4">Belongs to the peptidase M29 family.</text>
</comment>
<evidence type="ECO:0000256" key="4">
    <source>
        <dbReference type="ARBA" id="ARBA00008236"/>
    </source>
</evidence>
<accession>A0A4R1PVR2</accession>
<dbReference type="PANTHER" id="PTHR34448:SF3">
    <property type="entry name" value="AMINOPEPTIDASE AMPS"/>
    <property type="match status" value="1"/>
</dbReference>
<dbReference type="PANTHER" id="PTHR34448">
    <property type="entry name" value="AMINOPEPTIDASE"/>
    <property type="match status" value="1"/>
</dbReference>
<evidence type="ECO:0000256" key="3">
    <source>
        <dbReference type="ARBA" id="ARBA00001947"/>
    </source>
</evidence>
<evidence type="ECO:0000256" key="7">
    <source>
        <dbReference type="ARBA" id="ARBA00022723"/>
    </source>
</evidence>
<dbReference type="OrthoDB" id="9803993at2"/>
<dbReference type="PRINTS" id="PR00919">
    <property type="entry name" value="THERMOPTASE"/>
</dbReference>
<organism evidence="10 11">
    <name type="scientific">Anaerospora hongkongensis</name>
    <dbReference type="NCBI Taxonomy" id="244830"/>
    <lineage>
        <taxon>Bacteria</taxon>
        <taxon>Bacillati</taxon>
        <taxon>Bacillota</taxon>
        <taxon>Negativicutes</taxon>
        <taxon>Selenomonadales</taxon>
        <taxon>Sporomusaceae</taxon>
        <taxon>Anaerospora</taxon>
    </lineage>
</organism>
<evidence type="ECO:0000256" key="9">
    <source>
        <dbReference type="ARBA" id="ARBA00023049"/>
    </source>
</evidence>
<keyword evidence="9" id="KW-0482">Metalloprotease</keyword>
<evidence type="ECO:0000256" key="6">
    <source>
        <dbReference type="ARBA" id="ARBA00022670"/>
    </source>
</evidence>
<dbReference type="SUPFAM" id="SSF144052">
    <property type="entry name" value="Thermophilic metalloprotease-like"/>
    <property type="match status" value="1"/>
</dbReference>
<dbReference type="Gene3D" id="3.40.1830.10">
    <property type="entry name" value="Thermophilic metalloprotease (M29)"/>
    <property type="match status" value="1"/>
</dbReference>
<evidence type="ECO:0000256" key="2">
    <source>
        <dbReference type="ARBA" id="ARBA00001946"/>
    </source>
</evidence>
<evidence type="ECO:0000313" key="10">
    <source>
        <dbReference type="EMBL" id="TCL36396.1"/>
    </source>
</evidence>
<name>A0A4R1PVR2_9FIRM</name>
<keyword evidence="6" id="KW-0645">Protease</keyword>
<comment type="cofactor">
    <cofactor evidence="1">
        <name>Co(2+)</name>
        <dbReference type="ChEBI" id="CHEBI:48828"/>
    </cofactor>
</comment>
<dbReference type="Pfam" id="PF02073">
    <property type="entry name" value="Peptidase_M29"/>
    <property type="match status" value="1"/>
</dbReference>
<dbReference type="InterPro" id="IPR035097">
    <property type="entry name" value="M29_N-terminal"/>
</dbReference>
<dbReference type="GO" id="GO:0008237">
    <property type="term" value="F:metallopeptidase activity"/>
    <property type="evidence" value="ECO:0007669"/>
    <property type="project" value="UniProtKB-KW"/>
</dbReference>
<keyword evidence="11" id="KW-1185">Reference proteome</keyword>
<evidence type="ECO:0000256" key="5">
    <source>
        <dbReference type="ARBA" id="ARBA00022438"/>
    </source>
</evidence>
<dbReference type="GO" id="GO:0046872">
    <property type="term" value="F:metal ion binding"/>
    <property type="evidence" value="ECO:0007669"/>
    <property type="project" value="UniProtKB-KW"/>
</dbReference>
<keyword evidence="7" id="KW-0479">Metal-binding</keyword>
<reference evidence="10 11" key="1">
    <citation type="submission" date="2019-03" db="EMBL/GenBank/DDBJ databases">
        <title>Genomic Encyclopedia of Type Strains, Phase IV (KMG-IV): sequencing the most valuable type-strain genomes for metagenomic binning, comparative biology and taxonomic classification.</title>
        <authorList>
            <person name="Goeker M."/>
        </authorList>
    </citation>
    <scope>NUCLEOTIDE SEQUENCE [LARGE SCALE GENOMIC DNA]</scope>
    <source>
        <strain evidence="10 11">DSM 15969</strain>
    </source>
</reference>
<dbReference type="GO" id="GO:0004177">
    <property type="term" value="F:aminopeptidase activity"/>
    <property type="evidence" value="ECO:0007669"/>
    <property type="project" value="UniProtKB-KW"/>
</dbReference>
<dbReference type="Proteomes" id="UP000295063">
    <property type="component" value="Unassembled WGS sequence"/>
</dbReference>
<comment type="caution">
    <text evidence="10">The sequence shown here is derived from an EMBL/GenBank/DDBJ whole genome shotgun (WGS) entry which is preliminary data.</text>
</comment>
<protein>
    <submittedName>
        <fullName evidence="10">Aminopeptidase</fullName>
    </submittedName>
</protein>
<keyword evidence="5 10" id="KW-0031">Aminopeptidase</keyword>
<proteinExistence type="inferred from homology"/>
<evidence type="ECO:0000313" key="11">
    <source>
        <dbReference type="Proteomes" id="UP000295063"/>
    </source>
</evidence>
<dbReference type="InterPro" id="IPR000787">
    <property type="entry name" value="Peptidase_M29"/>
</dbReference>
<evidence type="ECO:0000256" key="1">
    <source>
        <dbReference type="ARBA" id="ARBA00001941"/>
    </source>
</evidence>
<comment type="cofactor">
    <cofactor evidence="3">
        <name>Zn(2+)</name>
        <dbReference type="ChEBI" id="CHEBI:29105"/>
    </cofactor>
</comment>
<keyword evidence="8" id="KW-0378">Hydrolase</keyword>
<evidence type="ECO:0000256" key="8">
    <source>
        <dbReference type="ARBA" id="ARBA00022801"/>
    </source>
</evidence>
<dbReference type="RefSeq" id="WP_132080976.1">
    <property type="nucleotide sequence ID" value="NZ_SLUI01000008.1"/>
</dbReference>
<dbReference type="GO" id="GO:0006508">
    <property type="term" value="P:proteolysis"/>
    <property type="evidence" value="ECO:0007669"/>
    <property type="project" value="UniProtKB-KW"/>
</dbReference>
<dbReference type="InterPro" id="IPR052170">
    <property type="entry name" value="M29_Exopeptidase"/>
</dbReference>
<dbReference type="AlphaFoldDB" id="A0A4R1PVR2"/>